<keyword evidence="1" id="KW-1185">Reference proteome</keyword>
<dbReference type="WBParaSite" id="nRc.2.0.1.t41613-RA">
    <property type="protein sequence ID" value="nRc.2.0.1.t41613-RA"/>
    <property type="gene ID" value="nRc.2.0.1.g41613"/>
</dbReference>
<protein>
    <submittedName>
        <fullName evidence="2">Uncharacterized protein</fullName>
    </submittedName>
</protein>
<sequence>MRSELSDDGMAESIFEDGGAKHEERFSLWPIETQISTLKSRNFCSNKLGQAHISAQPYFVFSEGNVYTHFPKNVATFLVVSLFSEFPVSLKSPNFPEVPIPRMIDKISASPNNVLVFITRTSRFPEYCLK</sequence>
<dbReference type="AlphaFoldDB" id="A0A915KS67"/>
<proteinExistence type="predicted"/>
<evidence type="ECO:0000313" key="2">
    <source>
        <dbReference type="WBParaSite" id="nRc.2.0.1.t41613-RA"/>
    </source>
</evidence>
<dbReference type="Proteomes" id="UP000887565">
    <property type="component" value="Unplaced"/>
</dbReference>
<accession>A0A915KS67</accession>
<evidence type="ECO:0000313" key="1">
    <source>
        <dbReference type="Proteomes" id="UP000887565"/>
    </source>
</evidence>
<organism evidence="1 2">
    <name type="scientific">Romanomermis culicivorax</name>
    <name type="common">Nematode worm</name>
    <dbReference type="NCBI Taxonomy" id="13658"/>
    <lineage>
        <taxon>Eukaryota</taxon>
        <taxon>Metazoa</taxon>
        <taxon>Ecdysozoa</taxon>
        <taxon>Nematoda</taxon>
        <taxon>Enoplea</taxon>
        <taxon>Dorylaimia</taxon>
        <taxon>Mermithida</taxon>
        <taxon>Mermithoidea</taxon>
        <taxon>Mermithidae</taxon>
        <taxon>Romanomermis</taxon>
    </lineage>
</organism>
<reference evidence="2" key="1">
    <citation type="submission" date="2022-11" db="UniProtKB">
        <authorList>
            <consortium name="WormBaseParasite"/>
        </authorList>
    </citation>
    <scope>IDENTIFICATION</scope>
</reference>
<name>A0A915KS67_ROMCU</name>